<dbReference type="GO" id="GO:0005886">
    <property type="term" value="C:plasma membrane"/>
    <property type="evidence" value="ECO:0007669"/>
    <property type="project" value="TreeGrafter"/>
</dbReference>
<dbReference type="PANTHER" id="PTHR30569:SF0">
    <property type="entry name" value="CYTOSINE PERMEASE"/>
    <property type="match status" value="1"/>
</dbReference>
<gene>
    <name evidence="1" type="ORF">AYR53_03095</name>
</gene>
<dbReference type="Proteomes" id="UP000078582">
    <property type="component" value="Chromosome"/>
</dbReference>
<organism evidence="1 2">
    <name type="scientific">Loigolactobacillus backii</name>
    <dbReference type="NCBI Taxonomy" id="375175"/>
    <lineage>
        <taxon>Bacteria</taxon>
        <taxon>Bacillati</taxon>
        <taxon>Bacillota</taxon>
        <taxon>Bacilli</taxon>
        <taxon>Lactobacillales</taxon>
        <taxon>Lactobacillaceae</taxon>
        <taxon>Loigolactobacillus</taxon>
    </lineage>
</organism>
<dbReference type="InterPro" id="IPR012732">
    <property type="entry name" value="Thia_CytX"/>
</dbReference>
<evidence type="ECO:0000313" key="1">
    <source>
        <dbReference type="EMBL" id="ANK61842.1"/>
    </source>
</evidence>
<sequence>MKENSRISGQFLLWLGAAISIAEIITGTLIAPLGLAKGFLAILVGHILGCFVFLLPAAIMGGRQRRTAIASTHFAFGHLGVQLFSLLNALQLIGWTAVMIANAISALNGVSGRLFNFKSALFMGLIMAALLIFWLLINNDWLFRINNLVVALLFVGSLIMLWLVLRIPQHASVLTGNSITFGAAVELGVTMALSWLPLIADYTSQTEEPIKVSWASTAGYFIGSLFMFSIGLLAAVRTGKTDITTILVSSGLGILALFIIIFSTVTTTFLDAHSAAVNVHNIWKKLNLKWLASGVVLIGLIIALVVPLSLYQQFLYLIGSIFAPLYTIVFVNYFLLKRPLKIKLNFIFWLVGVVGYYWLQQFNFILGTTTSELLLLGSIVWITGYFINRSK</sequence>
<dbReference type="KEGG" id="lbt:AYR52_10210"/>
<dbReference type="OrthoDB" id="9780088at2"/>
<dbReference type="EMBL" id="CP014873">
    <property type="protein sequence ID" value="ANK61842.1"/>
    <property type="molecule type" value="Genomic_DNA"/>
</dbReference>
<dbReference type="RefSeq" id="WP_068225906.1">
    <property type="nucleotide sequence ID" value="NZ_CP014623.1"/>
</dbReference>
<protein>
    <submittedName>
        <fullName evidence="1">Hydroxymethylpyrimidine permease</fullName>
    </submittedName>
</protein>
<dbReference type="STRING" id="375175.AYR53_03095"/>
<evidence type="ECO:0000313" key="2">
    <source>
        <dbReference type="Proteomes" id="UP000078582"/>
    </source>
</evidence>
<reference evidence="1 2" key="1">
    <citation type="submission" date="2016-03" db="EMBL/GenBank/DDBJ databases">
        <title>Pediococcus and Lactobacillus from brewery environment - whole genome sequencing and assembly.</title>
        <authorList>
            <person name="Behr J."/>
            <person name="Geissler A.J."/>
            <person name="Vogel R.F."/>
        </authorList>
    </citation>
    <scope>NUCLEOTIDE SEQUENCE [LARGE SCALE GENOMIC DNA]</scope>
    <source>
        <strain evidence="1 2">TMW 1.1989</strain>
    </source>
</reference>
<dbReference type="NCBIfam" id="TIGR02358">
    <property type="entry name" value="thia_cytX"/>
    <property type="match status" value="1"/>
</dbReference>
<dbReference type="PANTHER" id="PTHR30569">
    <property type="entry name" value="CYTOSINE TRANSPORTER CODB"/>
    <property type="match status" value="1"/>
</dbReference>
<dbReference type="GeneID" id="42981225"/>
<dbReference type="InterPro" id="IPR030191">
    <property type="entry name" value="CodB"/>
</dbReference>
<accession>A0A192H0S2</accession>
<proteinExistence type="predicted"/>
<dbReference type="GO" id="GO:0015209">
    <property type="term" value="F:cytosine transmembrane transporter activity"/>
    <property type="evidence" value="ECO:0007669"/>
    <property type="project" value="InterPro"/>
</dbReference>
<dbReference type="AlphaFoldDB" id="A0A192H0S2"/>
<dbReference type="Gene3D" id="1.10.4160.10">
    <property type="entry name" value="Hydantoin permease"/>
    <property type="match status" value="1"/>
</dbReference>
<keyword evidence="2" id="KW-1185">Reference proteome</keyword>
<name>A0A192H0S2_9LACO</name>